<keyword evidence="5 7" id="KW-0505">Motor protein</keyword>
<proteinExistence type="inferred from homology"/>
<gene>
    <name evidence="11" type="ORF">HNY73_014784</name>
</gene>
<dbReference type="PRINTS" id="PR00380">
    <property type="entry name" value="KINESINHEAVY"/>
</dbReference>
<feature type="coiled-coil region" evidence="8">
    <location>
        <begin position="1589"/>
        <end position="1619"/>
    </location>
</feature>
<dbReference type="PANTHER" id="PTHR47968:SF75">
    <property type="entry name" value="CENTROMERE-ASSOCIATED PROTEIN E"/>
    <property type="match status" value="1"/>
</dbReference>
<dbReference type="GO" id="GO:0005874">
    <property type="term" value="C:microtubule"/>
    <property type="evidence" value="ECO:0007669"/>
    <property type="project" value="TreeGrafter"/>
</dbReference>
<evidence type="ECO:0000256" key="3">
    <source>
        <dbReference type="ARBA" id="ARBA00022840"/>
    </source>
</evidence>
<comment type="subcellular location">
    <subcellularLocation>
        <location evidence="1">Cytoplasm</location>
        <location evidence="1">Cytoskeleton</location>
    </subcellularLocation>
</comment>
<reference evidence="11" key="2">
    <citation type="submission" date="2020-06" db="EMBL/GenBank/DDBJ databases">
        <authorList>
            <person name="Sheffer M."/>
        </authorList>
    </citation>
    <scope>NUCLEOTIDE SEQUENCE</scope>
</reference>
<dbReference type="Pfam" id="PF00225">
    <property type="entry name" value="Kinesin"/>
    <property type="match status" value="2"/>
</dbReference>
<accession>A0A8T0EVF4</accession>
<feature type="coiled-coil region" evidence="8">
    <location>
        <begin position="1446"/>
        <end position="1473"/>
    </location>
</feature>
<evidence type="ECO:0000256" key="9">
    <source>
        <dbReference type="SAM" id="MobiDB-lite"/>
    </source>
</evidence>
<feature type="binding site" evidence="7">
    <location>
        <begin position="86"/>
        <end position="93"/>
    </location>
    <ligand>
        <name>ATP</name>
        <dbReference type="ChEBI" id="CHEBI:30616"/>
    </ligand>
</feature>
<dbReference type="EMBL" id="JABXBU010002072">
    <property type="protein sequence ID" value="KAF8778009.1"/>
    <property type="molecule type" value="Genomic_DNA"/>
</dbReference>
<protein>
    <submittedName>
        <fullName evidence="11">Kinesin-like protein KIN-7K</fullName>
    </submittedName>
</protein>
<evidence type="ECO:0000256" key="7">
    <source>
        <dbReference type="PROSITE-ProRule" id="PRU00283"/>
    </source>
</evidence>
<feature type="region of interest" description="Disordered" evidence="9">
    <location>
        <begin position="370"/>
        <end position="391"/>
    </location>
</feature>
<reference evidence="11" key="1">
    <citation type="journal article" date="2020" name="bioRxiv">
        <title>Chromosome-level reference genome of the European wasp spider Argiope bruennichi: a resource for studies on range expansion and evolutionary adaptation.</title>
        <authorList>
            <person name="Sheffer M.M."/>
            <person name="Hoppe A."/>
            <person name="Krehenwinkel H."/>
            <person name="Uhl G."/>
            <person name="Kuss A.W."/>
            <person name="Jensen L."/>
            <person name="Jensen C."/>
            <person name="Gillespie R.G."/>
            <person name="Hoff K.J."/>
            <person name="Prost S."/>
        </authorList>
    </citation>
    <scope>NUCLEOTIDE SEQUENCE</scope>
</reference>
<keyword evidence="3 7" id="KW-0067">ATP-binding</keyword>
<keyword evidence="6" id="KW-0963">Cytoplasm</keyword>
<evidence type="ECO:0000313" key="11">
    <source>
        <dbReference type="EMBL" id="KAF8778009.1"/>
    </source>
</evidence>
<dbReference type="GO" id="GO:0003777">
    <property type="term" value="F:microtubule motor activity"/>
    <property type="evidence" value="ECO:0007669"/>
    <property type="project" value="InterPro"/>
</dbReference>
<dbReference type="InterPro" id="IPR027640">
    <property type="entry name" value="Kinesin-like_fam"/>
</dbReference>
<dbReference type="PANTHER" id="PTHR47968">
    <property type="entry name" value="CENTROMERE PROTEIN E"/>
    <property type="match status" value="1"/>
</dbReference>
<dbReference type="GO" id="GO:0000278">
    <property type="term" value="P:mitotic cell cycle"/>
    <property type="evidence" value="ECO:0007669"/>
    <property type="project" value="TreeGrafter"/>
</dbReference>
<feature type="coiled-coil region" evidence="8">
    <location>
        <begin position="1165"/>
        <end position="1259"/>
    </location>
</feature>
<feature type="coiled-coil region" evidence="8">
    <location>
        <begin position="249"/>
        <end position="294"/>
    </location>
</feature>
<dbReference type="SUPFAM" id="SSF52540">
    <property type="entry name" value="P-loop containing nucleoside triphosphate hydrolases"/>
    <property type="match status" value="1"/>
</dbReference>
<dbReference type="InterPro" id="IPR001752">
    <property type="entry name" value="Kinesin_motor_dom"/>
</dbReference>
<name>A0A8T0EVF4_ARGBR</name>
<evidence type="ECO:0000256" key="4">
    <source>
        <dbReference type="ARBA" id="ARBA00023054"/>
    </source>
</evidence>
<dbReference type="Proteomes" id="UP000807504">
    <property type="component" value="Unassembled WGS sequence"/>
</dbReference>
<comment type="caution">
    <text evidence="7">Lacks conserved residue(s) required for the propagation of feature annotation.</text>
</comment>
<evidence type="ECO:0000256" key="8">
    <source>
        <dbReference type="SAM" id="Coils"/>
    </source>
</evidence>
<comment type="similarity">
    <text evidence="7">Belongs to the TRAFAC class myosin-kinesin ATPase superfamily. Kinesin family.</text>
</comment>
<keyword evidence="2 7" id="KW-0547">Nucleotide-binding</keyword>
<keyword evidence="12" id="KW-1185">Reference proteome</keyword>
<evidence type="ECO:0000256" key="2">
    <source>
        <dbReference type="ARBA" id="ARBA00022741"/>
    </source>
</evidence>
<comment type="caution">
    <text evidence="11">The sequence shown here is derived from an EMBL/GenBank/DDBJ whole genome shotgun (WGS) entry which is preliminary data.</text>
</comment>
<dbReference type="GO" id="GO:0008017">
    <property type="term" value="F:microtubule binding"/>
    <property type="evidence" value="ECO:0007669"/>
    <property type="project" value="InterPro"/>
</dbReference>
<feature type="coiled-coil region" evidence="8">
    <location>
        <begin position="1070"/>
        <end position="1118"/>
    </location>
</feature>
<organism evidence="11 12">
    <name type="scientific">Argiope bruennichi</name>
    <name type="common">Wasp spider</name>
    <name type="synonym">Aranea bruennichi</name>
    <dbReference type="NCBI Taxonomy" id="94029"/>
    <lineage>
        <taxon>Eukaryota</taxon>
        <taxon>Metazoa</taxon>
        <taxon>Ecdysozoa</taxon>
        <taxon>Arthropoda</taxon>
        <taxon>Chelicerata</taxon>
        <taxon>Arachnida</taxon>
        <taxon>Araneae</taxon>
        <taxon>Araneomorphae</taxon>
        <taxon>Entelegynae</taxon>
        <taxon>Araneoidea</taxon>
        <taxon>Araneidae</taxon>
        <taxon>Argiope</taxon>
    </lineage>
</organism>
<dbReference type="InterPro" id="IPR036961">
    <property type="entry name" value="Kinesin_motor_dom_sf"/>
</dbReference>
<keyword evidence="6" id="KW-0206">Cytoskeleton</keyword>
<dbReference type="GO" id="GO:0007018">
    <property type="term" value="P:microtubule-based movement"/>
    <property type="evidence" value="ECO:0007669"/>
    <property type="project" value="InterPro"/>
</dbReference>
<dbReference type="InterPro" id="IPR027417">
    <property type="entry name" value="P-loop_NTPase"/>
</dbReference>
<evidence type="ECO:0000256" key="1">
    <source>
        <dbReference type="ARBA" id="ARBA00004245"/>
    </source>
</evidence>
<dbReference type="GO" id="GO:0005524">
    <property type="term" value="F:ATP binding"/>
    <property type="evidence" value="ECO:0007669"/>
    <property type="project" value="UniProtKB-UniRule"/>
</dbReference>
<feature type="domain" description="Kinesin motor" evidence="10">
    <location>
        <begin position="170"/>
        <end position="240"/>
    </location>
</feature>
<evidence type="ECO:0000313" key="12">
    <source>
        <dbReference type="Proteomes" id="UP000807504"/>
    </source>
</evidence>
<evidence type="ECO:0000256" key="5">
    <source>
        <dbReference type="ARBA" id="ARBA00023175"/>
    </source>
</evidence>
<feature type="coiled-coil region" evidence="8">
    <location>
        <begin position="1366"/>
        <end position="1400"/>
    </location>
</feature>
<evidence type="ECO:0000259" key="10">
    <source>
        <dbReference type="PROSITE" id="PS50067"/>
    </source>
</evidence>
<keyword evidence="4 8" id="KW-0175">Coiled coil</keyword>
<dbReference type="Gene3D" id="1.10.287.1490">
    <property type="match status" value="1"/>
</dbReference>
<evidence type="ECO:0000256" key="6">
    <source>
        <dbReference type="ARBA" id="ARBA00023212"/>
    </source>
</evidence>
<dbReference type="SMART" id="SM00129">
    <property type="entry name" value="KISc"/>
    <property type="match status" value="1"/>
</dbReference>
<dbReference type="PROSITE" id="PS50067">
    <property type="entry name" value="KINESIN_MOTOR_2"/>
    <property type="match status" value="2"/>
</dbReference>
<sequence>MATQNILVAVRMRPLIPREIEKNEIHWKAEPPTTICQINTSEKPVAYSFDRVFDSKVDNEEIYSEICSDIVRSVIDGFNGTIFAYGQTSSGKTFTMLGDKEKNIHGIMHYAISDIFNLIQDMPEREFLLRVSYMEIYNETVRDLLTEFSFLAGLKKKKQGHWGTFKTVKINQSLLSLGQVIRQLSENENQFISYRDSKLTRILQNSLGGNSLTAIICTVTAACFDETQSTLKFAERAKHIRNKPQVNEVLTEQALLKQYANKIKKLTAELEATKEEKSQQNRHLQEKIKYLEKQFVFQMNPALKVKSNRRETWGGTLDAARFRLQMASQNSFGKRKSFSRSRVGSCNLSILEEQSEDADTDELFMPFQSTQQLKASKRSSNTKRNSDLKQSPELLKTADAAVQAESMALCFSPKLSQSERDKMKMMADRISYLEKELAELREFTTLERQIMGESCMSSNISKVKNTISASDEGLPCHSESFSTNVNTSLFEQIDHKNLINEDSIFSSNMHEDSIFSPSDTSKMKYNEESEDLFQYLESTMKIMGMRKHIDFPTFANDLNNNYKITLEMFNLILQYQCLTFKGCFKSEICKKIDEVLGSLKEVFKSFSDKTTSNETIENQIKNFMNKTDYLLKEIEMCSLDSADNDKNEILNQSRPFDSITDLPSFEESPRVSLSREEIHNKNNSENVNTLADEYKDENIEENIPNFICDCKKLKSKIVALEKDIEVYKNSISDANCDNTKLRDKIAALEKQIEIFQISASSAASESQGKGDNIIYLEKEVEANLSDNTELRDKIAALEKQIEVLQTSASDAYSENQGIKDKIICLEKDIEAHLKTISDYKYDSNLKDEQITILKDKIAIQKQIIDSFQSELTLKDNPECKCNLEITPNIAPNDNSNPLITFKDQSCQVAYMEGISLISSLNESNISEQDVNNLSRNLCSNCDTSLNDNKVPLNEQHSDKICLPTLPALHLTDSEKENSADQLKTSFEATLKDLTELKSFTLDFMKREVKKEYLADIGPFDELGDYPLTDQIKVEVTALKELLLRLELYLQVRSDAEKSLTDFVEGKLVEISVLEDKLAESESTVKNKEAELDKLGCALSNIEDNLSQSIQKLKSLESIEDKINYFELEDNTSFIAHSNKSFFCVASIQKMVSEMDMLINKTVVSVDSLSVKLKEAQDELIAIQSKENETKSVQTIEDYDYLGLSQKLKETEDSNEKLEYEIKNLKSELEILTEENDYLEQELKRKINFYDTEIEDMKIKFATEKEEWTSKRVKETEEKYYRMIMEQESKFLEEKHQAELDFWKQIGDYKQKLADQFDQLQEENRNNITDLKSKLNTEVEERCKERMKLEDKIRSREKDLTQYREYNSYLKRKCKELANELKKRKEKVKSFEQKENVLQEKSNENAVDCKQTQTDDYHHDENTNLCDQCKIFMQKISDLETIHQSAINKSEALVTKLQNDLEAKKAKIISLDTNNAKMVKEIVTLKKEISTKSTLLRFCQCRGVTSKMTDAQSSGKLESTEKNKPLNLNLETNKEKPSDSRNNLNSQDILQMEIVQDAIKKARAEEKELLLSAGGGNNGPALSMQCYYLQAKLNKQTSELDRKKEELNSLKTELAKLKKYHLKQDLDFQNEPFKGIKGVEENFTPCSKLDNPLMEGEALHPKMQRRKVLKETNRKHIAPFPTSKEDRKKENINNENINPFKIPISLESIKTSEPAAPDNEDKALDTQRQLEMLFGAPTWEWL</sequence>
<feature type="coiled-coil region" evidence="8">
    <location>
        <begin position="710"/>
        <end position="814"/>
    </location>
</feature>
<feature type="domain" description="Kinesin motor" evidence="10">
    <location>
        <begin position="5"/>
        <end position="155"/>
    </location>
</feature>
<feature type="region of interest" description="Disordered" evidence="9">
    <location>
        <begin position="1509"/>
        <end position="1545"/>
    </location>
</feature>
<dbReference type="Gene3D" id="3.40.850.10">
    <property type="entry name" value="Kinesin motor domain"/>
    <property type="match status" value="2"/>
</dbReference>